<comment type="caution">
    <text evidence="12">The sequence shown here is derived from an EMBL/GenBank/DDBJ whole genome shotgun (WGS) entry which is preliminary data.</text>
</comment>
<dbReference type="GO" id="GO:0005737">
    <property type="term" value="C:cytoplasm"/>
    <property type="evidence" value="ECO:0007669"/>
    <property type="project" value="UniProtKB-SubCell"/>
</dbReference>
<evidence type="ECO:0000256" key="5">
    <source>
        <dbReference type="ARBA" id="ARBA00022448"/>
    </source>
</evidence>
<dbReference type="InterPro" id="IPR039047">
    <property type="entry name" value="PHAX"/>
</dbReference>
<keyword evidence="8" id="KW-0653">Protein transport</keyword>
<dbReference type="GO" id="GO:0006408">
    <property type="term" value="P:snRNA export from nucleus"/>
    <property type="evidence" value="ECO:0007669"/>
    <property type="project" value="InterPro"/>
</dbReference>
<dbReference type="Gene3D" id="1.10.10.1440">
    <property type="entry name" value="PHAX RNA-binding domain"/>
    <property type="match status" value="1"/>
</dbReference>
<dbReference type="OrthoDB" id="5986490at2759"/>
<evidence type="ECO:0000256" key="6">
    <source>
        <dbReference type="ARBA" id="ARBA00022490"/>
    </source>
</evidence>
<feature type="compositionally biased region" description="Acidic residues" evidence="11">
    <location>
        <begin position="300"/>
        <end position="309"/>
    </location>
</feature>
<protein>
    <recommendedName>
        <fullName evidence="4">Phosphorylated adapter RNA export protein</fullName>
    </recommendedName>
    <alternativeName>
        <fullName evidence="10">RNA U small nuclear RNA export adapter protein</fullName>
    </alternativeName>
</protein>
<dbReference type="AlphaFoldDB" id="A0A7D9EF16"/>
<feature type="region of interest" description="Disordered" evidence="11">
    <location>
        <begin position="88"/>
        <end position="143"/>
    </location>
</feature>
<gene>
    <name evidence="12" type="ORF">PACLA_8A019277</name>
</gene>
<evidence type="ECO:0000256" key="7">
    <source>
        <dbReference type="ARBA" id="ARBA00022884"/>
    </source>
</evidence>
<feature type="region of interest" description="Disordered" evidence="11">
    <location>
        <begin position="282"/>
        <end position="316"/>
    </location>
</feature>
<evidence type="ECO:0000256" key="2">
    <source>
        <dbReference type="ARBA" id="ARBA00004496"/>
    </source>
</evidence>
<feature type="compositionally biased region" description="Polar residues" evidence="11">
    <location>
        <begin position="112"/>
        <end position="132"/>
    </location>
</feature>
<evidence type="ECO:0000256" key="3">
    <source>
        <dbReference type="ARBA" id="ARBA00006094"/>
    </source>
</evidence>
<keyword evidence="5" id="KW-0813">Transport</keyword>
<keyword evidence="13" id="KW-1185">Reference proteome</keyword>
<dbReference type="InterPro" id="IPR019385">
    <property type="entry name" value="PHAX_RNA-binding_domain"/>
</dbReference>
<comment type="subcellular location">
    <subcellularLocation>
        <location evidence="2">Cytoplasm</location>
    </subcellularLocation>
    <subcellularLocation>
        <location evidence="1">Nucleus</location>
    </subcellularLocation>
</comment>
<dbReference type="EMBL" id="CACRXK020005868">
    <property type="protein sequence ID" value="CAB4007660.1"/>
    <property type="molecule type" value="Genomic_DNA"/>
</dbReference>
<dbReference type="GO" id="GO:0005634">
    <property type="term" value="C:nucleus"/>
    <property type="evidence" value="ECO:0007669"/>
    <property type="project" value="UniProtKB-SubCell"/>
</dbReference>
<keyword evidence="7" id="KW-0694">RNA-binding</keyword>
<evidence type="ECO:0000256" key="8">
    <source>
        <dbReference type="ARBA" id="ARBA00022927"/>
    </source>
</evidence>
<comment type="similarity">
    <text evidence="3">Belongs to the PHAX family.</text>
</comment>
<dbReference type="Pfam" id="PF10258">
    <property type="entry name" value="PHAX_RNA-bd"/>
    <property type="match status" value="1"/>
</dbReference>
<dbReference type="FunFam" id="1.10.10.1440:FF:000001">
    <property type="entry name" value="phosphorylated adapter RNA export protein-like"/>
    <property type="match status" value="1"/>
</dbReference>
<evidence type="ECO:0000256" key="4">
    <source>
        <dbReference type="ARBA" id="ARBA00016856"/>
    </source>
</evidence>
<dbReference type="PANTHER" id="PTHR13135">
    <property type="entry name" value="CYTOSOLIC RESINIFERATOXIN BINDING PROTEIN RBP-26"/>
    <property type="match status" value="1"/>
</dbReference>
<feature type="compositionally biased region" description="Basic and acidic residues" evidence="11">
    <location>
        <begin position="100"/>
        <end position="110"/>
    </location>
</feature>
<dbReference type="PANTHER" id="PTHR13135:SF0">
    <property type="entry name" value="PHOSPHORYLATED ADAPTER RNA EXPORT PROTEIN"/>
    <property type="match status" value="1"/>
</dbReference>
<keyword evidence="9" id="KW-0539">Nucleus</keyword>
<proteinExistence type="inferred from homology"/>
<feature type="compositionally biased region" description="Polar residues" evidence="11">
    <location>
        <begin position="282"/>
        <end position="299"/>
    </location>
</feature>
<name>A0A7D9EF16_PARCT</name>
<organism evidence="12 13">
    <name type="scientific">Paramuricea clavata</name>
    <name type="common">Red gorgonian</name>
    <name type="synonym">Violescent sea-whip</name>
    <dbReference type="NCBI Taxonomy" id="317549"/>
    <lineage>
        <taxon>Eukaryota</taxon>
        <taxon>Metazoa</taxon>
        <taxon>Cnidaria</taxon>
        <taxon>Anthozoa</taxon>
        <taxon>Octocorallia</taxon>
        <taxon>Malacalcyonacea</taxon>
        <taxon>Plexauridae</taxon>
        <taxon>Paramuricea</taxon>
    </lineage>
</organism>
<evidence type="ECO:0000256" key="10">
    <source>
        <dbReference type="ARBA" id="ARBA00030834"/>
    </source>
</evidence>
<evidence type="ECO:0000313" key="13">
    <source>
        <dbReference type="Proteomes" id="UP001152795"/>
    </source>
</evidence>
<evidence type="ECO:0000313" key="12">
    <source>
        <dbReference type="EMBL" id="CAB4007660.1"/>
    </source>
</evidence>
<dbReference type="Proteomes" id="UP001152795">
    <property type="component" value="Unassembled WGS sequence"/>
</dbReference>
<reference evidence="12" key="1">
    <citation type="submission" date="2020-04" db="EMBL/GenBank/DDBJ databases">
        <authorList>
            <person name="Alioto T."/>
            <person name="Alioto T."/>
            <person name="Gomez Garrido J."/>
        </authorList>
    </citation>
    <scope>NUCLEOTIDE SEQUENCE</scope>
    <source>
        <strain evidence="12">A484AB</strain>
    </source>
</reference>
<evidence type="ECO:0000256" key="9">
    <source>
        <dbReference type="ARBA" id="ARBA00023242"/>
    </source>
</evidence>
<evidence type="ECO:0000256" key="1">
    <source>
        <dbReference type="ARBA" id="ARBA00004123"/>
    </source>
</evidence>
<dbReference type="GO" id="GO:0003723">
    <property type="term" value="F:RNA binding"/>
    <property type="evidence" value="ECO:0007669"/>
    <property type="project" value="UniProtKB-KW"/>
</dbReference>
<dbReference type="GO" id="GO:0015031">
    <property type="term" value="P:protein transport"/>
    <property type="evidence" value="ECO:0007669"/>
    <property type="project" value="UniProtKB-KW"/>
</dbReference>
<keyword evidence="6" id="KW-0963">Cytoplasm</keyword>
<evidence type="ECO:0000256" key="11">
    <source>
        <dbReference type="SAM" id="MobiDB-lite"/>
    </source>
</evidence>
<accession>A0A7D9EF16</accession>
<dbReference type="InterPro" id="IPR038092">
    <property type="entry name" value="PHAX_RNA-binding_sf"/>
</dbReference>
<sequence>MDDALELSIQDNEFDAELPQNDETQEICAKPDTKVKLETAFDPSDYISLTEAKQKLLQSLEQYDLKDDVKLCSRGSVKSRLGVREEGVEVMEYSDSNDLEGSHTDSRENEVTGPNQDGSDGSQSTNASTRSSNRADDIPRRPSMKNLCKRLHVRWYDNPVKVGKEIAERLEEHKFSLIIETVKIIGGKKALDLFNETKQVQLNGGMKTCNGSRRRTSGGVFLTLLKSSNYATDEQIKEIFKDDLSIKKEALKRKKAAYNQRKKARKLLEQQQANKDIANIEQQNCDTVQPENNSMQAEDNTNEVLEEDASSVKQEE</sequence>